<feature type="region of interest" description="Disordered" evidence="1">
    <location>
        <begin position="1"/>
        <end position="22"/>
    </location>
</feature>
<dbReference type="Proteomes" id="UP000800200">
    <property type="component" value="Unassembled WGS sequence"/>
</dbReference>
<evidence type="ECO:0000313" key="2">
    <source>
        <dbReference type="EMBL" id="KAF2189608.1"/>
    </source>
</evidence>
<name>A0A6A6EG43_9PEZI</name>
<gene>
    <name evidence="2" type="ORF">K469DRAFT_561904</name>
</gene>
<reference evidence="2" key="1">
    <citation type="journal article" date="2020" name="Stud. Mycol.">
        <title>101 Dothideomycetes genomes: a test case for predicting lifestyles and emergence of pathogens.</title>
        <authorList>
            <person name="Haridas S."/>
            <person name="Albert R."/>
            <person name="Binder M."/>
            <person name="Bloem J."/>
            <person name="Labutti K."/>
            <person name="Salamov A."/>
            <person name="Andreopoulos B."/>
            <person name="Baker S."/>
            <person name="Barry K."/>
            <person name="Bills G."/>
            <person name="Bluhm B."/>
            <person name="Cannon C."/>
            <person name="Castanera R."/>
            <person name="Culley D."/>
            <person name="Daum C."/>
            <person name="Ezra D."/>
            <person name="Gonzalez J."/>
            <person name="Henrissat B."/>
            <person name="Kuo A."/>
            <person name="Liang C."/>
            <person name="Lipzen A."/>
            <person name="Lutzoni F."/>
            <person name="Magnuson J."/>
            <person name="Mondo S."/>
            <person name="Nolan M."/>
            <person name="Ohm R."/>
            <person name="Pangilinan J."/>
            <person name="Park H.-J."/>
            <person name="Ramirez L."/>
            <person name="Alfaro M."/>
            <person name="Sun H."/>
            <person name="Tritt A."/>
            <person name="Yoshinaga Y."/>
            <person name="Zwiers L.-H."/>
            <person name="Turgeon B."/>
            <person name="Goodwin S."/>
            <person name="Spatafora J."/>
            <person name="Crous P."/>
            <person name="Grigoriev I."/>
        </authorList>
    </citation>
    <scope>NUCLEOTIDE SEQUENCE</scope>
    <source>
        <strain evidence="2">CBS 207.26</strain>
    </source>
</reference>
<organism evidence="2 3">
    <name type="scientific">Zopfia rhizophila CBS 207.26</name>
    <dbReference type="NCBI Taxonomy" id="1314779"/>
    <lineage>
        <taxon>Eukaryota</taxon>
        <taxon>Fungi</taxon>
        <taxon>Dikarya</taxon>
        <taxon>Ascomycota</taxon>
        <taxon>Pezizomycotina</taxon>
        <taxon>Dothideomycetes</taxon>
        <taxon>Dothideomycetes incertae sedis</taxon>
        <taxon>Zopfiaceae</taxon>
        <taxon>Zopfia</taxon>
    </lineage>
</organism>
<dbReference type="EMBL" id="ML994620">
    <property type="protein sequence ID" value="KAF2189608.1"/>
    <property type="molecule type" value="Genomic_DNA"/>
</dbReference>
<evidence type="ECO:0008006" key="4">
    <source>
        <dbReference type="Google" id="ProtNLM"/>
    </source>
</evidence>
<dbReference type="PANTHER" id="PTHR38703:SF1">
    <property type="entry name" value="ALLERGEN"/>
    <property type="match status" value="1"/>
</dbReference>
<accession>A0A6A6EG43</accession>
<dbReference type="AlphaFoldDB" id="A0A6A6EG43"/>
<dbReference type="OrthoDB" id="2118965at2759"/>
<evidence type="ECO:0000313" key="3">
    <source>
        <dbReference type="Proteomes" id="UP000800200"/>
    </source>
</evidence>
<sequence>MAGHHDTTVHETVAPSVQYETVNPHQHESIKTAVDKEVHQDHYHHSVQSIHDREVLPEKRTHKVSAIEHRDFNHRDYEGTKRALGVEQARFKDERVVQDTTHTQSQEPIVQDEYVHQEAIQPVIQKEKIQPQVVHTTAPIHETLMLIVPPPLDHNRAKHHTISEFLPVSMSEYKSQGGVLGGREERYDGFEGEPRNVGGVLGSNKSSKYGSSPRMALPITIRSMVAIIHLMARVATITALVI</sequence>
<dbReference type="PANTHER" id="PTHR38703">
    <property type="entry name" value="CHROMOSOME 8, WHOLE GENOME SHOTGUN SEQUENCE"/>
    <property type="match status" value="1"/>
</dbReference>
<proteinExistence type="predicted"/>
<protein>
    <recommendedName>
        <fullName evidence="4">Allergen</fullName>
    </recommendedName>
</protein>
<keyword evidence="3" id="KW-1185">Reference proteome</keyword>
<evidence type="ECO:0000256" key="1">
    <source>
        <dbReference type="SAM" id="MobiDB-lite"/>
    </source>
</evidence>